<keyword evidence="1" id="KW-0800">Toxin</keyword>
<evidence type="ECO:0000313" key="8">
    <source>
        <dbReference type="Proteomes" id="UP000257109"/>
    </source>
</evidence>
<dbReference type="GO" id="GO:0090729">
    <property type="term" value="F:toxin activity"/>
    <property type="evidence" value="ECO:0007669"/>
    <property type="project" value="UniProtKB-KW"/>
</dbReference>
<evidence type="ECO:0000256" key="1">
    <source>
        <dbReference type="ARBA" id="ARBA00022656"/>
    </source>
</evidence>
<organism evidence="7 8">
    <name type="scientific">Mucuna pruriens</name>
    <name type="common">Velvet bean</name>
    <name type="synonym">Dolichos pruriens</name>
    <dbReference type="NCBI Taxonomy" id="157652"/>
    <lineage>
        <taxon>Eukaryota</taxon>
        <taxon>Viridiplantae</taxon>
        <taxon>Streptophyta</taxon>
        <taxon>Embryophyta</taxon>
        <taxon>Tracheophyta</taxon>
        <taxon>Spermatophyta</taxon>
        <taxon>Magnoliopsida</taxon>
        <taxon>eudicotyledons</taxon>
        <taxon>Gunneridae</taxon>
        <taxon>Pentapetalae</taxon>
        <taxon>rosids</taxon>
        <taxon>fabids</taxon>
        <taxon>Fabales</taxon>
        <taxon>Fabaceae</taxon>
        <taxon>Papilionoideae</taxon>
        <taxon>50 kb inversion clade</taxon>
        <taxon>NPAAA clade</taxon>
        <taxon>indigoferoid/millettioid clade</taxon>
        <taxon>Phaseoleae</taxon>
        <taxon>Mucuna</taxon>
    </lineage>
</organism>
<keyword evidence="8" id="KW-1185">Reference proteome</keyword>
<dbReference type="OrthoDB" id="1388106at2759"/>
<feature type="non-terminal residue" evidence="7">
    <location>
        <position position="1"/>
    </location>
</feature>
<dbReference type="EMBL" id="QJKJ01003470">
    <property type="protein sequence ID" value="RDX98345.1"/>
    <property type="molecule type" value="Genomic_DNA"/>
</dbReference>
<dbReference type="InterPro" id="IPR032000">
    <property type="entry name" value="Albumin_I_a"/>
</dbReference>
<dbReference type="SUPFAM" id="SSF57059">
    <property type="entry name" value="omega toxin-like"/>
    <property type="match status" value="1"/>
</dbReference>
<accession>A0A371H6D4</accession>
<evidence type="ECO:0000256" key="2">
    <source>
        <dbReference type="ARBA" id="ARBA00022761"/>
    </source>
</evidence>
<keyword evidence="3" id="KW-0960">Knottin</keyword>
<evidence type="ECO:0000256" key="4">
    <source>
        <dbReference type="ARBA" id="ARBA00023129"/>
    </source>
</evidence>
<keyword evidence="2" id="KW-0758">Storage protein</keyword>
<evidence type="ECO:0000313" key="7">
    <source>
        <dbReference type="EMBL" id="RDX98345.1"/>
    </source>
</evidence>
<evidence type="ECO:0000256" key="3">
    <source>
        <dbReference type="ARBA" id="ARBA00022854"/>
    </source>
</evidence>
<comment type="caution">
    <text evidence="7">The sequence shown here is derived from an EMBL/GenBank/DDBJ whole genome shotgun (WGS) entry which is preliminary data.</text>
</comment>
<sequence>MAYVRLKIEAVTCKGVCSPFEMPPCGATHCRCIPWGLFIGQCVSRREFASIAKNIEENPNLCQYNDECMKKGSGNFCARYPNPQIEYGWCINSDAEALKGFLKMPTTMA</sequence>
<dbReference type="Proteomes" id="UP000257109">
    <property type="component" value="Unassembled WGS sequence"/>
</dbReference>
<dbReference type="GO" id="GO:0045735">
    <property type="term" value="F:nutrient reservoir activity"/>
    <property type="evidence" value="ECO:0007669"/>
    <property type="project" value="UniProtKB-KW"/>
</dbReference>
<protein>
    <recommendedName>
        <fullName evidence="6">Albumin I chain a domain-containing protein</fullName>
    </recommendedName>
</protein>
<keyword evidence="5" id="KW-1015">Disulfide bond</keyword>
<evidence type="ECO:0000259" key="6">
    <source>
        <dbReference type="Pfam" id="PF16720"/>
    </source>
</evidence>
<dbReference type="Pfam" id="PF08027">
    <property type="entry name" value="Albumin_I"/>
    <property type="match status" value="1"/>
</dbReference>
<keyword evidence="4" id="KW-0708">Seed storage protein</keyword>
<proteinExistence type="predicted"/>
<name>A0A371H6D4_MUCPR</name>
<reference evidence="7" key="1">
    <citation type="submission" date="2018-05" db="EMBL/GenBank/DDBJ databases">
        <title>Draft genome of Mucuna pruriens seed.</title>
        <authorList>
            <person name="Nnadi N.E."/>
            <person name="Vos R."/>
            <person name="Hasami M.H."/>
            <person name="Devisetty U.K."/>
            <person name="Aguiy J.C."/>
        </authorList>
    </citation>
    <scope>NUCLEOTIDE SEQUENCE [LARGE SCALE GENOMIC DNA]</scope>
    <source>
        <strain evidence="7">JCA_2017</strain>
    </source>
</reference>
<feature type="domain" description="Albumin I chain a" evidence="6">
    <location>
        <begin position="57"/>
        <end position="104"/>
    </location>
</feature>
<evidence type="ECO:0000256" key="5">
    <source>
        <dbReference type="ARBA" id="ARBA00023157"/>
    </source>
</evidence>
<dbReference type="Pfam" id="PF16720">
    <property type="entry name" value="Albumin_I_a"/>
    <property type="match status" value="1"/>
</dbReference>
<gene>
    <name evidence="7" type="ORF">CR513_18735</name>
</gene>
<dbReference type="STRING" id="157652.A0A371H6D4"/>
<dbReference type="InterPro" id="IPR012512">
    <property type="entry name" value="Albumin_I"/>
</dbReference>
<dbReference type="AlphaFoldDB" id="A0A371H6D4"/>